<comment type="caution">
    <text evidence="2">The sequence shown here is derived from an EMBL/GenBank/DDBJ whole genome shotgun (WGS) entry which is preliminary data.</text>
</comment>
<name>A0ABR1U385_9PEZI</name>
<accession>A0ABR1U385</accession>
<dbReference type="EMBL" id="JAQQWM010000008">
    <property type="protein sequence ID" value="KAK8053354.1"/>
    <property type="molecule type" value="Genomic_DNA"/>
</dbReference>
<dbReference type="Proteomes" id="UP001446871">
    <property type="component" value="Unassembled WGS sequence"/>
</dbReference>
<proteinExistence type="predicted"/>
<evidence type="ECO:0000313" key="3">
    <source>
        <dbReference type="Proteomes" id="UP001446871"/>
    </source>
</evidence>
<evidence type="ECO:0000313" key="2">
    <source>
        <dbReference type="EMBL" id="KAK8053354.1"/>
    </source>
</evidence>
<sequence length="247" mass="28313">MSGQESYDEFMAYRAALPHTGMSAYARHLHRQLVGKPEGAGTPSEASDESRPKLCAVCRSLRRLNCTHVSAKRCARLSPASKRQGRLPSKAEDGDEDQLECYDFYSCGDVFVRGTYDELITDSNRPRFRGKARGDRRCADLCPLCWSEACWGDRGRQRDIRLTVRAPLRLRRQRLVRLGKLKKNEDGAAAPPDPNEDTSIRRRVRSQQELKKWRVRGLMKGKVQVVLDEELHVRRADKRYKGGYDLY</sequence>
<reference evidence="2 3" key="1">
    <citation type="submission" date="2023-01" db="EMBL/GenBank/DDBJ databases">
        <title>Analysis of 21 Apiospora genomes using comparative genomics revels a genus with tremendous synthesis potential of carbohydrate active enzymes and secondary metabolites.</title>
        <authorList>
            <person name="Sorensen T."/>
        </authorList>
    </citation>
    <scope>NUCLEOTIDE SEQUENCE [LARGE SCALE GENOMIC DNA]</scope>
    <source>
        <strain evidence="2 3">CBS 83171</strain>
    </source>
</reference>
<organism evidence="2 3">
    <name type="scientific">Apiospora saccharicola</name>
    <dbReference type="NCBI Taxonomy" id="335842"/>
    <lineage>
        <taxon>Eukaryota</taxon>
        <taxon>Fungi</taxon>
        <taxon>Dikarya</taxon>
        <taxon>Ascomycota</taxon>
        <taxon>Pezizomycotina</taxon>
        <taxon>Sordariomycetes</taxon>
        <taxon>Xylariomycetidae</taxon>
        <taxon>Amphisphaeriales</taxon>
        <taxon>Apiosporaceae</taxon>
        <taxon>Apiospora</taxon>
    </lineage>
</organism>
<evidence type="ECO:0000256" key="1">
    <source>
        <dbReference type="SAM" id="MobiDB-lite"/>
    </source>
</evidence>
<keyword evidence="3" id="KW-1185">Reference proteome</keyword>
<protein>
    <submittedName>
        <fullName evidence="2">Uncharacterized protein</fullName>
    </submittedName>
</protein>
<feature type="region of interest" description="Disordered" evidence="1">
    <location>
        <begin position="181"/>
        <end position="203"/>
    </location>
</feature>
<gene>
    <name evidence="2" type="ORF">PG996_012655</name>
</gene>